<organism evidence="1 2">
    <name type="scientific">Nezara viridula</name>
    <name type="common">Southern green stink bug</name>
    <name type="synonym">Cimex viridulus</name>
    <dbReference type="NCBI Taxonomy" id="85310"/>
    <lineage>
        <taxon>Eukaryota</taxon>
        <taxon>Metazoa</taxon>
        <taxon>Ecdysozoa</taxon>
        <taxon>Arthropoda</taxon>
        <taxon>Hexapoda</taxon>
        <taxon>Insecta</taxon>
        <taxon>Pterygota</taxon>
        <taxon>Neoptera</taxon>
        <taxon>Paraneoptera</taxon>
        <taxon>Hemiptera</taxon>
        <taxon>Heteroptera</taxon>
        <taxon>Panheteroptera</taxon>
        <taxon>Pentatomomorpha</taxon>
        <taxon>Pentatomoidea</taxon>
        <taxon>Pentatomidae</taxon>
        <taxon>Pentatominae</taxon>
        <taxon>Nezara</taxon>
    </lineage>
</organism>
<keyword evidence="2" id="KW-1185">Reference proteome</keyword>
<sequence>MSTILYATTHRSWRCTVFLVLRLSETVLEKTMTHWKRPERDVTSWAVGCELGRGGGILRRRAAVTSCGVATPLCSRPYPTSFGSVNGGPSSIWLESFGRSIANGQRNTAYTGSNRLAVWSGIIIN</sequence>
<dbReference type="EMBL" id="OV725082">
    <property type="protein sequence ID" value="CAH1406483.1"/>
    <property type="molecule type" value="Genomic_DNA"/>
</dbReference>
<protein>
    <submittedName>
        <fullName evidence="1">Uncharacterized protein</fullName>
    </submittedName>
</protein>
<gene>
    <name evidence="1" type="ORF">NEZAVI_LOCUS14412</name>
</gene>
<dbReference type="AlphaFoldDB" id="A0A9P0HPB5"/>
<name>A0A9P0HPB5_NEZVI</name>
<evidence type="ECO:0000313" key="2">
    <source>
        <dbReference type="Proteomes" id="UP001152798"/>
    </source>
</evidence>
<proteinExistence type="predicted"/>
<evidence type="ECO:0000313" key="1">
    <source>
        <dbReference type="EMBL" id="CAH1406483.1"/>
    </source>
</evidence>
<dbReference type="Proteomes" id="UP001152798">
    <property type="component" value="Chromosome 6"/>
</dbReference>
<accession>A0A9P0HPB5</accession>
<reference evidence="1" key="1">
    <citation type="submission" date="2022-01" db="EMBL/GenBank/DDBJ databases">
        <authorList>
            <person name="King R."/>
        </authorList>
    </citation>
    <scope>NUCLEOTIDE SEQUENCE</scope>
</reference>